<feature type="transmembrane region" description="Helical" evidence="8">
    <location>
        <begin position="7"/>
        <end position="31"/>
    </location>
</feature>
<name>A0A4Q7II49_9GAMM</name>
<dbReference type="EMBL" id="PPSX01000096">
    <property type="protein sequence ID" value="RZQ51500.1"/>
    <property type="molecule type" value="Genomic_DNA"/>
</dbReference>
<keyword evidence="3" id="KW-0813">Transport</keyword>
<feature type="transmembrane region" description="Helical" evidence="8">
    <location>
        <begin position="149"/>
        <end position="171"/>
    </location>
</feature>
<dbReference type="Pfam" id="PF01032">
    <property type="entry name" value="FecCD"/>
    <property type="match status" value="1"/>
</dbReference>
<feature type="transmembrane region" description="Helical" evidence="8">
    <location>
        <begin position="239"/>
        <end position="262"/>
    </location>
</feature>
<dbReference type="GO" id="GO:0022857">
    <property type="term" value="F:transmembrane transporter activity"/>
    <property type="evidence" value="ECO:0007669"/>
    <property type="project" value="InterPro"/>
</dbReference>
<evidence type="ECO:0000256" key="1">
    <source>
        <dbReference type="ARBA" id="ARBA00004651"/>
    </source>
</evidence>
<evidence type="ECO:0000313" key="9">
    <source>
        <dbReference type="EMBL" id="RZQ51500.1"/>
    </source>
</evidence>
<dbReference type="Proteomes" id="UP000291338">
    <property type="component" value="Unassembled WGS sequence"/>
</dbReference>
<keyword evidence="4" id="KW-1003">Cell membrane</keyword>
<evidence type="ECO:0000256" key="6">
    <source>
        <dbReference type="ARBA" id="ARBA00022989"/>
    </source>
</evidence>
<accession>A0A4Q7II49</accession>
<keyword evidence="5 8" id="KW-0812">Transmembrane</keyword>
<organism evidence="9 10">
    <name type="scientific">Pseudoalteromonas phenolica</name>
    <dbReference type="NCBI Taxonomy" id="161398"/>
    <lineage>
        <taxon>Bacteria</taxon>
        <taxon>Pseudomonadati</taxon>
        <taxon>Pseudomonadota</taxon>
        <taxon>Gammaproteobacteria</taxon>
        <taxon>Alteromonadales</taxon>
        <taxon>Pseudoalteromonadaceae</taxon>
        <taxon>Pseudoalteromonas</taxon>
    </lineage>
</organism>
<feature type="transmembrane region" description="Helical" evidence="8">
    <location>
        <begin position="65"/>
        <end position="82"/>
    </location>
</feature>
<evidence type="ECO:0000256" key="8">
    <source>
        <dbReference type="SAM" id="Phobius"/>
    </source>
</evidence>
<dbReference type="PANTHER" id="PTHR30472:SF25">
    <property type="entry name" value="ABC TRANSPORTER PERMEASE PROTEIN MJ0876-RELATED"/>
    <property type="match status" value="1"/>
</dbReference>
<evidence type="ECO:0000256" key="4">
    <source>
        <dbReference type="ARBA" id="ARBA00022475"/>
    </source>
</evidence>
<dbReference type="CDD" id="cd06550">
    <property type="entry name" value="TM_ABC_iron-siderophores_like"/>
    <property type="match status" value="1"/>
</dbReference>
<feature type="transmembrane region" description="Helical" evidence="8">
    <location>
        <begin position="282"/>
        <end position="302"/>
    </location>
</feature>
<protein>
    <submittedName>
        <fullName evidence="9">Iron ABC transporter permease</fullName>
    </submittedName>
</protein>
<reference evidence="9 10" key="1">
    <citation type="submission" date="2018-01" db="EMBL/GenBank/DDBJ databases">
        <title>Co-occurrence of chitin degradation, pigmentation and bioactivity in marine Pseudoalteromonas.</title>
        <authorList>
            <person name="Paulsen S."/>
            <person name="Gram L."/>
            <person name="Machado H."/>
        </authorList>
    </citation>
    <scope>NUCLEOTIDE SEQUENCE [LARGE SCALE GENOMIC DNA]</scope>
    <source>
        <strain evidence="9 10">S3898</strain>
    </source>
</reference>
<keyword evidence="6 8" id="KW-1133">Transmembrane helix</keyword>
<feature type="transmembrane region" description="Helical" evidence="8">
    <location>
        <begin position="191"/>
        <end position="210"/>
    </location>
</feature>
<gene>
    <name evidence="9" type="ORF">C1E23_19235</name>
</gene>
<keyword evidence="7 8" id="KW-0472">Membrane</keyword>
<dbReference type="RefSeq" id="WP_130257102.1">
    <property type="nucleotide sequence ID" value="NZ_PPSX01000096.1"/>
</dbReference>
<dbReference type="SUPFAM" id="SSF81345">
    <property type="entry name" value="ABC transporter involved in vitamin B12 uptake, BtuC"/>
    <property type="match status" value="1"/>
</dbReference>
<evidence type="ECO:0000256" key="7">
    <source>
        <dbReference type="ARBA" id="ARBA00023136"/>
    </source>
</evidence>
<dbReference type="GO" id="GO:0005886">
    <property type="term" value="C:plasma membrane"/>
    <property type="evidence" value="ECO:0007669"/>
    <property type="project" value="UniProtKB-SubCell"/>
</dbReference>
<dbReference type="PANTHER" id="PTHR30472">
    <property type="entry name" value="FERRIC ENTEROBACTIN TRANSPORT SYSTEM PERMEASE PROTEIN"/>
    <property type="match status" value="1"/>
</dbReference>
<comment type="subcellular location">
    <subcellularLocation>
        <location evidence="1">Cell membrane</location>
        <topology evidence="1">Multi-pass membrane protein</topology>
    </subcellularLocation>
</comment>
<evidence type="ECO:0000256" key="3">
    <source>
        <dbReference type="ARBA" id="ARBA00022448"/>
    </source>
</evidence>
<dbReference type="Gene3D" id="1.10.3470.10">
    <property type="entry name" value="ABC transporter involved in vitamin B12 uptake, BtuC"/>
    <property type="match status" value="1"/>
</dbReference>
<dbReference type="AlphaFoldDB" id="A0A4Q7II49"/>
<evidence type="ECO:0000256" key="5">
    <source>
        <dbReference type="ARBA" id="ARBA00022692"/>
    </source>
</evidence>
<evidence type="ECO:0000256" key="2">
    <source>
        <dbReference type="ARBA" id="ARBA00007935"/>
    </source>
</evidence>
<sequence>MITQIKLMRIVGFSVLAFVLLLLIGLVSLSLGDFELTINDVFSALTTPSDNVQTFVVWQLRMPRYFVALLAGAALATAGVLTQTVTQNELASPSLVGVSSGAALAIVIGMVMFNLSPKWYTFAGILGACSALTITLSLAWRYQLQAMDLLLAGMCISLLSAAAVTILLISISTDTRGIFYWLIGSVANRTWQHVNALAPIVLLALIFSFLQIKRLNILQLDDNIVKTLGGKVITWRIQALFIAVLLTAATVAATGPIAFVGLVAPHIARLTLGQLYACKLQFLLPLSTIFGAVLIASADLFANYQEIPVGILCVLFGGPTLMALIQTKWRKGATV</sequence>
<dbReference type="InterPro" id="IPR000522">
    <property type="entry name" value="ABC_transptr_permease_BtuC"/>
</dbReference>
<comment type="similarity">
    <text evidence="2">Belongs to the binding-protein-dependent transport system permease family. FecCD subfamily.</text>
</comment>
<feature type="transmembrane region" description="Helical" evidence="8">
    <location>
        <begin position="119"/>
        <end position="142"/>
    </location>
</feature>
<proteinExistence type="inferred from homology"/>
<dbReference type="InterPro" id="IPR037294">
    <property type="entry name" value="ABC_BtuC-like"/>
</dbReference>
<feature type="transmembrane region" description="Helical" evidence="8">
    <location>
        <begin position="94"/>
        <end position="113"/>
    </location>
</feature>
<feature type="transmembrane region" description="Helical" evidence="8">
    <location>
        <begin position="309"/>
        <end position="329"/>
    </location>
</feature>
<comment type="caution">
    <text evidence="9">The sequence shown here is derived from an EMBL/GenBank/DDBJ whole genome shotgun (WGS) entry which is preliminary data.</text>
</comment>
<evidence type="ECO:0000313" key="10">
    <source>
        <dbReference type="Proteomes" id="UP000291338"/>
    </source>
</evidence>